<dbReference type="EMBL" id="BOMP01000182">
    <property type="protein sequence ID" value="GIE45989.1"/>
    <property type="molecule type" value="Genomic_DNA"/>
</dbReference>
<accession>A0A7W7HKR3</accession>
<proteinExistence type="predicted"/>
<reference evidence="2 3" key="1">
    <citation type="submission" date="2020-08" db="EMBL/GenBank/DDBJ databases">
        <title>Sequencing the genomes of 1000 actinobacteria strains.</title>
        <authorList>
            <person name="Klenk H.-P."/>
        </authorList>
    </citation>
    <scope>NUCLEOTIDE SEQUENCE [LARGE SCALE GENOMIC DNA]</scope>
    <source>
        <strain evidence="2 3">DSM 43150</strain>
    </source>
</reference>
<evidence type="ECO:0000313" key="1">
    <source>
        <dbReference type="EMBL" id="GIE45989.1"/>
    </source>
</evidence>
<organism evidence="2 3">
    <name type="scientific">Actinoplanes lobatus</name>
    <dbReference type="NCBI Taxonomy" id="113568"/>
    <lineage>
        <taxon>Bacteria</taxon>
        <taxon>Bacillati</taxon>
        <taxon>Actinomycetota</taxon>
        <taxon>Actinomycetes</taxon>
        <taxon>Micromonosporales</taxon>
        <taxon>Micromonosporaceae</taxon>
        <taxon>Actinoplanes</taxon>
    </lineage>
</organism>
<gene>
    <name evidence="1" type="ORF">Alo02nite_88870</name>
    <name evidence="2" type="ORF">BJ964_006465</name>
</gene>
<evidence type="ECO:0000313" key="2">
    <source>
        <dbReference type="EMBL" id="MBB4752304.1"/>
    </source>
</evidence>
<protein>
    <submittedName>
        <fullName evidence="2">Uncharacterized protein</fullName>
    </submittedName>
</protein>
<dbReference type="Proteomes" id="UP000590511">
    <property type="component" value="Unassembled WGS sequence"/>
</dbReference>
<dbReference type="Proteomes" id="UP000631312">
    <property type="component" value="Unassembled WGS sequence"/>
</dbReference>
<sequence>MHSIALLSCPAAIGDYSVHPSAVGQRFEVNIDLDGVRIQRSDCLVTWHGPVVWLSRLAPRAVAFSENGALTRCFVE</sequence>
<keyword evidence="4" id="KW-1185">Reference proteome</keyword>
<reference evidence="1 4" key="2">
    <citation type="submission" date="2021-01" db="EMBL/GenBank/DDBJ databases">
        <title>Whole genome shotgun sequence of Actinoplanes lobatus NBRC 12513.</title>
        <authorList>
            <person name="Komaki H."/>
            <person name="Tamura T."/>
        </authorList>
    </citation>
    <scope>NUCLEOTIDE SEQUENCE [LARGE SCALE GENOMIC DNA]</scope>
    <source>
        <strain evidence="1 4">NBRC 12513</strain>
    </source>
</reference>
<evidence type="ECO:0000313" key="4">
    <source>
        <dbReference type="Proteomes" id="UP000631312"/>
    </source>
</evidence>
<dbReference type="EMBL" id="JACHNC010000001">
    <property type="protein sequence ID" value="MBB4752304.1"/>
    <property type="molecule type" value="Genomic_DNA"/>
</dbReference>
<dbReference type="AlphaFoldDB" id="A0A7W7HKR3"/>
<evidence type="ECO:0000313" key="3">
    <source>
        <dbReference type="Proteomes" id="UP000590511"/>
    </source>
</evidence>
<name>A0A7W7HKR3_9ACTN</name>
<comment type="caution">
    <text evidence="2">The sequence shown here is derived from an EMBL/GenBank/DDBJ whole genome shotgun (WGS) entry which is preliminary data.</text>
</comment>